<evidence type="ECO:0000313" key="2">
    <source>
        <dbReference type="Proteomes" id="UP000321907"/>
    </source>
</evidence>
<name>A0A5C7FUH4_9BACT</name>
<dbReference type="RefSeq" id="WP_147931442.1">
    <property type="nucleotide sequence ID" value="NZ_VOXD01000022.1"/>
</dbReference>
<protein>
    <submittedName>
        <fullName evidence="1">Uncharacterized protein</fullName>
    </submittedName>
</protein>
<sequence length="334" mass="38296">MKLPDNWRELYFTLFPDVVLVKGERDAAAYDFNRAELVPIPPVLCDLVEELEVHTCGELAGSLPPDQSPLVGKYLSYLLEKDFGTFREEIIAFKPLDRDWDQSNELLSAQLELNASSDYNVAAVLDQITDLNCFQLELRLGEKWANPEAVEGLLELVRGSTLRAVDLYLTDGSAWTPERGDDLFARHPKLLHFMAYAAPTAYEKTFHPGTLKMVVHPLPKGEERRNHYKGRYIVNYQYFTEALRFNPLLNRRVSVSSFGYWKNDLMYEETFGHVTERKLTEVLASPEFTRLWKVNADRIVDLKDSARRYAVWPAEPLTALQDGSGCYTFFTPSL</sequence>
<evidence type="ECO:0000313" key="1">
    <source>
        <dbReference type="EMBL" id="TXF88460.1"/>
    </source>
</evidence>
<dbReference type="EMBL" id="VOXD01000022">
    <property type="protein sequence ID" value="TXF88460.1"/>
    <property type="molecule type" value="Genomic_DNA"/>
</dbReference>
<comment type="caution">
    <text evidence="1">The sequence shown here is derived from an EMBL/GenBank/DDBJ whole genome shotgun (WGS) entry which is preliminary data.</text>
</comment>
<dbReference type="Proteomes" id="UP000321907">
    <property type="component" value="Unassembled WGS sequence"/>
</dbReference>
<keyword evidence="2" id="KW-1185">Reference proteome</keyword>
<dbReference type="AlphaFoldDB" id="A0A5C7FUH4"/>
<dbReference type="OrthoDB" id="1073749at2"/>
<accession>A0A5C7FUH4</accession>
<gene>
    <name evidence="1" type="ORF">FUA23_14335</name>
</gene>
<organism evidence="1 2">
    <name type="scientific">Neolewinella aurantiaca</name>
    <dbReference type="NCBI Taxonomy" id="2602767"/>
    <lineage>
        <taxon>Bacteria</taxon>
        <taxon>Pseudomonadati</taxon>
        <taxon>Bacteroidota</taxon>
        <taxon>Saprospiria</taxon>
        <taxon>Saprospirales</taxon>
        <taxon>Lewinellaceae</taxon>
        <taxon>Neolewinella</taxon>
    </lineage>
</organism>
<reference evidence="1 2" key="1">
    <citation type="submission" date="2019-08" db="EMBL/GenBank/DDBJ databases">
        <title>Lewinella sp. strain SSH13 Genome sequencing and assembly.</title>
        <authorList>
            <person name="Kim I."/>
        </authorList>
    </citation>
    <scope>NUCLEOTIDE SEQUENCE [LARGE SCALE GENOMIC DNA]</scope>
    <source>
        <strain evidence="1 2">SSH13</strain>
    </source>
</reference>
<proteinExistence type="predicted"/>